<proteinExistence type="predicted"/>
<feature type="non-terminal residue" evidence="1">
    <location>
        <position position="143"/>
    </location>
</feature>
<accession>A0A1X0RGD6</accession>
<dbReference type="VEuPathDB" id="FungiDB:BCV72DRAFT_332396"/>
<name>A0A1X0RGD6_RHIZD</name>
<dbReference type="Proteomes" id="UP000242414">
    <property type="component" value="Unassembled WGS sequence"/>
</dbReference>
<organism evidence="1">
    <name type="scientific">Rhizopus microsporus var. microsporus</name>
    <dbReference type="NCBI Taxonomy" id="86635"/>
    <lineage>
        <taxon>Eukaryota</taxon>
        <taxon>Fungi</taxon>
        <taxon>Fungi incertae sedis</taxon>
        <taxon>Mucoromycota</taxon>
        <taxon>Mucoromycotina</taxon>
        <taxon>Mucoromycetes</taxon>
        <taxon>Mucorales</taxon>
        <taxon>Mucorineae</taxon>
        <taxon>Rhizopodaceae</taxon>
        <taxon>Rhizopus</taxon>
    </lineage>
</organism>
<sequence>MLFKQPERSSAVYIIFRKKYRTDLSLFHTNCIIKTKKMRLYVLKRLCHLLLVSQLFLPYNDIAEFDWMENEYCLTEKRKWHGVLFLIDDHLITTALVELSGGLKKVSGTKELNDIEKFYENMLQLFDNIPESKQKRVFCARFY</sequence>
<gene>
    <name evidence="1" type="ORF">BCV72DRAFT_332396</name>
</gene>
<protein>
    <submittedName>
        <fullName evidence="1">Uncharacterized protein</fullName>
    </submittedName>
</protein>
<evidence type="ECO:0000313" key="1">
    <source>
        <dbReference type="EMBL" id="ORE11087.1"/>
    </source>
</evidence>
<dbReference type="EMBL" id="KV921859">
    <property type="protein sequence ID" value="ORE11087.1"/>
    <property type="molecule type" value="Genomic_DNA"/>
</dbReference>
<reference evidence="1" key="1">
    <citation type="journal article" date="2016" name="Proc. Natl. Acad. Sci. U.S.A.">
        <title>Lipid metabolic changes in an early divergent fungus govern the establishment of a mutualistic symbiosis with endobacteria.</title>
        <authorList>
            <person name="Lastovetsky O.A."/>
            <person name="Gaspar M.L."/>
            <person name="Mondo S.J."/>
            <person name="LaButti K.M."/>
            <person name="Sandor L."/>
            <person name="Grigoriev I.V."/>
            <person name="Henry S.A."/>
            <person name="Pawlowska T.E."/>
        </authorList>
    </citation>
    <scope>NUCLEOTIDE SEQUENCE [LARGE SCALE GENOMIC DNA]</scope>
    <source>
        <strain evidence="1">ATCC 52814</strain>
    </source>
</reference>
<dbReference type="AlphaFoldDB" id="A0A1X0RGD6"/>